<dbReference type="PANTHER" id="PTHR47708:SF2">
    <property type="entry name" value="SI:CH73-132F6.5"/>
    <property type="match status" value="1"/>
</dbReference>
<keyword evidence="5" id="KW-1185">Reference proteome</keyword>
<sequence length="585" mass="62605">MSKTIRIGGASGYWGESDMAWGQLLAAEPSLDYLVFDYLAEITMSLMAQMRVRDPEAGFATDFVSDLTRHLPEIARQGVKICSNAGGVNPDGCAAAVRAAIDKAGLDLNVAVITGDDVMDRLDSLEEAREMFSGDPLPNAKMIVSANTYLGAFPIAKALGEGADIVITGRCVDSAVTLGALIHEFGWQSDQLDSLAQGSLVGHLIECGPQVTGGNFTDWKSVADTLVDIGYPIAEVSEDGACVITKPDGTGGIVNRGTLGEQMLYEIGDPAAYLLPDVICDFTQVTIEQVGPNQVRASGARGIGVPDHYKASVTVTDGHRLSLLFFMVGEDASEKAQLVFDATLARARRKLRDRNLPDYSQTELELAGPESHFGAFAQFAQTREVAFRMSVRHDSAAACALFLKEASGFGLATPPGLVPFSGVRSKPQPVVRLFSTLIDKSLPDIRINGTAFVPAPPMAPSSVSRETPKPPTFDPDTEVPLVQLAWMRSGDKGDKSNIGVIARQPDFIPYIWAAVTEAAVRERFAHFVNGDIERWYLPGSHSLNILMDKALGGGGIASVRNDAQGKSFGQILAAMPIPIPRQLLQ</sequence>
<comment type="caution">
    <text evidence="4">The sequence shown here is derived from an EMBL/GenBank/DDBJ whole genome shotgun (WGS) entry which is preliminary data.</text>
</comment>
<evidence type="ECO:0000256" key="1">
    <source>
        <dbReference type="SAM" id="MobiDB-lite"/>
    </source>
</evidence>
<dbReference type="EMBL" id="BSNK01000002">
    <property type="protein sequence ID" value="GLQ24507.1"/>
    <property type="molecule type" value="Genomic_DNA"/>
</dbReference>
<dbReference type="Proteomes" id="UP001161391">
    <property type="component" value="Unassembled WGS sequence"/>
</dbReference>
<name>A0ABQ5VBP3_9PROT</name>
<reference evidence="4" key="2">
    <citation type="submission" date="2023-01" db="EMBL/GenBank/DDBJ databases">
        <title>Draft genome sequence of Algimonas ampicilliniresistens strain NBRC 108219.</title>
        <authorList>
            <person name="Sun Q."/>
            <person name="Mori K."/>
        </authorList>
    </citation>
    <scope>NUCLEOTIDE SEQUENCE</scope>
    <source>
        <strain evidence="4">NBRC 108219</strain>
    </source>
</reference>
<dbReference type="PANTHER" id="PTHR47708">
    <property type="match status" value="1"/>
</dbReference>
<evidence type="ECO:0000259" key="3">
    <source>
        <dbReference type="Pfam" id="PF23544"/>
    </source>
</evidence>
<organism evidence="4 5">
    <name type="scientific">Algimonas ampicilliniresistens</name>
    <dbReference type="NCBI Taxonomy" id="1298735"/>
    <lineage>
        <taxon>Bacteria</taxon>
        <taxon>Pseudomonadati</taxon>
        <taxon>Pseudomonadota</taxon>
        <taxon>Alphaproteobacteria</taxon>
        <taxon>Maricaulales</taxon>
        <taxon>Robiginitomaculaceae</taxon>
        <taxon>Algimonas</taxon>
    </lineage>
</organism>
<gene>
    <name evidence="4" type="primary">atuA</name>
    <name evidence="4" type="ORF">GCM10007853_23810</name>
</gene>
<dbReference type="Pfam" id="PF07287">
    <property type="entry name" value="AtuA"/>
    <property type="match status" value="1"/>
</dbReference>
<feature type="region of interest" description="Disordered" evidence="1">
    <location>
        <begin position="456"/>
        <end position="475"/>
    </location>
</feature>
<protein>
    <recommendedName>
        <fullName evidence="6">DUF1446 domain-containing protein</fullName>
    </recommendedName>
</protein>
<evidence type="ECO:0008006" key="6">
    <source>
        <dbReference type="Google" id="ProtNLM"/>
    </source>
</evidence>
<evidence type="ECO:0000313" key="5">
    <source>
        <dbReference type="Proteomes" id="UP001161391"/>
    </source>
</evidence>
<proteinExistence type="predicted"/>
<dbReference type="InterPro" id="IPR056362">
    <property type="entry name" value="AtuA-like_ferredoxin_dom"/>
</dbReference>
<evidence type="ECO:0000313" key="4">
    <source>
        <dbReference type="EMBL" id="GLQ24507.1"/>
    </source>
</evidence>
<feature type="domain" description="AtuA-like ferredoxin-fold" evidence="3">
    <location>
        <begin position="479"/>
        <end position="577"/>
    </location>
</feature>
<evidence type="ECO:0000259" key="2">
    <source>
        <dbReference type="Pfam" id="PF07287"/>
    </source>
</evidence>
<feature type="domain" description="Acyclic terpene utilisation N-terminal" evidence="2">
    <location>
        <begin position="5"/>
        <end position="442"/>
    </location>
</feature>
<dbReference type="InterPro" id="IPR010839">
    <property type="entry name" value="AtuA_N"/>
</dbReference>
<accession>A0ABQ5VBP3</accession>
<dbReference type="RefSeq" id="WP_284390976.1">
    <property type="nucleotide sequence ID" value="NZ_BSNK01000002.1"/>
</dbReference>
<dbReference type="Pfam" id="PF23544">
    <property type="entry name" value="AtuA_ferredoxin"/>
    <property type="match status" value="1"/>
</dbReference>
<reference evidence="4" key="1">
    <citation type="journal article" date="2014" name="Int. J. Syst. Evol. Microbiol.">
        <title>Complete genome of a new Firmicutes species belonging to the dominant human colonic microbiota ('Ruminococcus bicirculans') reveals two chromosomes and a selective capacity to utilize plant glucans.</title>
        <authorList>
            <consortium name="NISC Comparative Sequencing Program"/>
            <person name="Wegmann U."/>
            <person name="Louis P."/>
            <person name="Goesmann A."/>
            <person name="Henrissat B."/>
            <person name="Duncan S.H."/>
            <person name="Flint H.J."/>
        </authorList>
    </citation>
    <scope>NUCLEOTIDE SEQUENCE</scope>
    <source>
        <strain evidence="4">NBRC 108219</strain>
    </source>
</reference>